<keyword evidence="2" id="KW-1185">Reference proteome</keyword>
<dbReference type="EMBL" id="CM037628">
    <property type="protein sequence ID" value="KAH7996094.1"/>
    <property type="molecule type" value="Genomic_DNA"/>
</dbReference>
<name>A0ACB8EUK8_9SAUR</name>
<comment type="caution">
    <text evidence="1">The sequence shown here is derived from an EMBL/GenBank/DDBJ whole genome shotgun (WGS) entry which is preliminary data.</text>
</comment>
<evidence type="ECO:0000313" key="2">
    <source>
        <dbReference type="Proteomes" id="UP000827872"/>
    </source>
</evidence>
<organism evidence="1 2">
    <name type="scientific">Sphaerodactylus townsendi</name>
    <dbReference type="NCBI Taxonomy" id="933632"/>
    <lineage>
        <taxon>Eukaryota</taxon>
        <taxon>Metazoa</taxon>
        <taxon>Chordata</taxon>
        <taxon>Craniata</taxon>
        <taxon>Vertebrata</taxon>
        <taxon>Euteleostomi</taxon>
        <taxon>Lepidosauria</taxon>
        <taxon>Squamata</taxon>
        <taxon>Bifurcata</taxon>
        <taxon>Gekkota</taxon>
        <taxon>Sphaerodactylidae</taxon>
        <taxon>Sphaerodactylus</taxon>
    </lineage>
</organism>
<evidence type="ECO:0000313" key="1">
    <source>
        <dbReference type="EMBL" id="KAH7996094.1"/>
    </source>
</evidence>
<gene>
    <name evidence="1" type="ORF">K3G42_000841</name>
</gene>
<accession>A0ACB8EUK8</accession>
<sequence>MQAEELLLEMWGDPCAGGPPRAPPPERPSAPGELGAGGRELRLLGEGGGGAEEDPKALSPFPSEWGHDGHLNYGPGADEMILDSCIWRIGSLRRQRSPGVTPELRVAEIRFLRRSRSLGVLFCRPPQDPPPGDDLPPSVSSAVIY</sequence>
<dbReference type="Proteomes" id="UP000827872">
    <property type="component" value="Linkage Group LG15"/>
</dbReference>
<proteinExistence type="predicted"/>
<reference evidence="1" key="1">
    <citation type="submission" date="2021-08" db="EMBL/GenBank/DDBJ databases">
        <title>The first chromosome-level gecko genome reveals the dynamic sex chromosomes of Neotropical dwarf geckos (Sphaerodactylidae: Sphaerodactylus).</title>
        <authorList>
            <person name="Pinto B.J."/>
            <person name="Keating S.E."/>
            <person name="Gamble T."/>
        </authorList>
    </citation>
    <scope>NUCLEOTIDE SEQUENCE</scope>
    <source>
        <strain evidence="1">TG3544</strain>
    </source>
</reference>
<protein>
    <submittedName>
        <fullName evidence="1">Uncharacterized protein</fullName>
    </submittedName>
</protein>